<dbReference type="AlphaFoldDB" id="A0ABD2BN10"/>
<dbReference type="EMBL" id="JAUDFV010000074">
    <property type="protein sequence ID" value="KAL2734150.1"/>
    <property type="molecule type" value="Genomic_DNA"/>
</dbReference>
<dbReference type="PROSITE" id="PS50157">
    <property type="entry name" value="ZINC_FINGER_C2H2_2"/>
    <property type="match status" value="7"/>
</dbReference>
<feature type="domain" description="C2H2-type" evidence="6">
    <location>
        <begin position="307"/>
        <end position="329"/>
    </location>
</feature>
<keyword evidence="4" id="KW-0862">Zinc</keyword>
<keyword evidence="1" id="KW-0479">Metal-binding</keyword>
<dbReference type="PANTHER" id="PTHR24408">
    <property type="entry name" value="ZINC FINGER PROTEIN"/>
    <property type="match status" value="1"/>
</dbReference>
<comment type="caution">
    <text evidence="7">The sequence shown here is derived from an EMBL/GenBank/DDBJ whole genome shotgun (WGS) entry which is preliminary data.</text>
</comment>
<evidence type="ECO:0000313" key="8">
    <source>
        <dbReference type="Proteomes" id="UP001607302"/>
    </source>
</evidence>
<keyword evidence="8" id="KW-1185">Reference proteome</keyword>
<evidence type="ECO:0000256" key="4">
    <source>
        <dbReference type="ARBA" id="ARBA00022833"/>
    </source>
</evidence>
<accession>A0ABD2BN10</accession>
<sequence length="392" mass="46048">MKIKKSKVSDPLSVDIKSAHLSPLKLEYDECNETRSLKRTDNEDNTQKETSVLFVDRFKAETTTLDIKGSSKKKINKNVECDHCQRRFLKKSNLIEHLKQHKHKCTDCSKTFSLRRYLISHIERIHRRQIYECSVCEYKSNNKGTLKNHYIRLHTNSYDYSCDTCGKQFKIKKALNHHVKQNHSGAPPIVCDVCGHFSKNLHALKAHMKYRHYKPEYETNEKACEFCEQKFHFVTRLVAHLRIVHGIHRPFKCMICGKNYPQQFMLNAHVKKCHTPKTVSCTQCTFMGVDTSDVERHKKRHHREEKFTCEICSEIFTEKIALTAHTTMHNFMEYHQCNACGGTFNDVYRDNTQRVINNTEKKKLDLLYESQLLARASYEHIDSLHRPISHDS</sequence>
<feature type="domain" description="C2H2-type" evidence="6">
    <location>
        <begin position="251"/>
        <end position="279"/>
    </location>
</feature>
<dbReference type="SUPFAM" id="SSF57667">
    <property type="entry name" value="beta-beta-alpha zinc fingers"/>
    <property type="match status" value="5"/>
</dbReference>
<reference evidence="7 8" key="1">
    <citation type="journal article" date="2024" name="Ann. Entomol. Soc. Am.">
        <title>Genomic analyses of the southern and eastern yellowjacket wasps (Hymenoptera: Vespidae) reveal evolutionary signatures of social life.</title>
        <authorList>
            <person name="Catto M.A."/>
            <person name="Caine P.B."/>
            <person name="Orr S.E."/>
            <person name="Hunt B.G."/>
            <person name="Goodisman M.A.D."/>
        </authorList>
    </citation>
    <scope>NUCLEOTIDE SEQUENCE [LARGE SCALE GENOMIC DNA]</scope>
    <source>
        <strain evidence="7">233</strain>
        <tissue evidence="7">Head and thorax</tissue>
    </source>
</reference>
<feature type="domain" description="C2H2-type" evidence="6">
    <location>
        <begin position="160"/>
        <end position="188"/>
    </location>
</feature>
<dbReference type="Pfam" id="PF00096">
    <property type="entry name" value="zf-C2H2"/>
    <property type="match status" value="4"/>
</dbReference>
<keyword evidence="3 5" id="KW-0863">Zinc-finger</keyword>
<organism evidence="7 8">
    <name type="scientific">Vespula squamosa</name>
    <name type="common">Southern yellow jacket</name>
    <name type="synonym">Wasp</name>
    <dbReference type="NCBI Taxonomy" id="30214"/>
    <lineage>
        <taxon>Eukaryota</taxon>
        <taxon>Metazoa</taxon>
        <taxon>Ecdysozoa</taxon>
        <taxon>Arthropoda</taxon>
        <taxon>Hexapoda</taxon>
        <taxon>Insecta</taxon>
        <taxon>Pterygota</taxon>
        <taxon>Neoptera</taxon>
        <taxon>Endopterygota</taxon>
        <taxon>Hymenoptera</taxon>
        <taxon>Apocrita</taxon>
        <taxon>Aculeata</taxon>
        <taxon>Vespoidea</taxon>
        <taxon>Vespidae</taxon>
        <taxon>Vespinae</taxon>
        <taxon>Vespula</taxon>
    </lineage>
</organism>
<dbReference type="InterPro" id="IPR013087">
    <property type="entry name" value="Znf_C2H2_type"/>
</dbReference>
<feature type="domain" description="C2H2-type" evidence="6">
    <location>
        <begin position="131"/>
        <end position="159"/>
    </location>
</feature>
<evidence type="ECO:0000256" key="3">
    <source>
        <dbReference type="ARBA" id="ARBA00022771"/>
    </source>
</evidence>
<dbReference type="PANTHER" id="PTHR24408:SF58">
    <property type="entry name" value="TRANSCRIPTION FACTOR (TFIIIA), PUTATIVE (AFU_ORTHOLOGUE AFUA_1G05150)-RELATED"/>
    <property type="match status" value="1"/>
</dbReference>
<evidence type="ECO:0000256" key="1">
    <source>
        <dbReference type="ARBA" id="ARBA00022723"/>
    </source>
</evidence>
<protein>
    <submittedName>
        <fullName evidence="7">Zinc finger protein 26-like isoform X12</fullName>
    </submittedName>
</protein>
<evidence type="ECO:0000259" key="6">
    <source>
        <dbReference type="PROSITE" id="PS50157"/>
    </source>
</evidence>
<feature type="domain" description="C2H2-type" evidence="6">
    <location>
        <begin position="222"/>
        <end position="250"/>
    </location>
</feature>
<dbReference type="Gene3D" id="3.30.160.60">
    <property type="entry name" value="Classic Zinc Finger"/>
    <property type="match status" value="5"/>
</dbReference>
<dbReference type="Proteomes" id="UP001607302">
    <property type="component" value="Unassembled WGS sequence"/>
</dbReference>
<evidence type="ECO:0000256" key="2">
    <source>
        <dbReference type="ARBA" id="ARBA00022737"/>
    </source>
</evidence>
<feature type="domain" description="C2H2-type" evidence="6">
    <location>
        <begin position="103"/>
        <end position="126"/>
    </location>
</feature>
<dbReference type="SMART" id="SM00355">
    <property type="entry name" value="ZnF_C2H2"/>
    <property type="match status" value="9"/>
</dbReference>
<dbReference type="GO" id="GO:0008270">
    <property type="term" value="F:zinc ion binding"/>
    <property type="evidence" value="ECO:0007669"/>
    <property type="project" value="UniProtKB-KW"/>
</dbReference>
<gene>
    <name evidence="7" type="ORF">V1478_003848</name>
</gene>
<evidence type="ECO:0000256" key="5">
    <source>
        <dbReference type="PROSITE-ProRule" id="PRU00042"/>
    </source>
</evidence>
<name>A0ABD2BN10_VESSQ</name>
<feature type="domain" description="C2H2-type" evidence="6">
    <location>
        <begin position="79"/>
        <end position="106"/>
    </location>
</feature>
<dbReference type="InterPro" id="IPR036236">
    <property type="entry name" value="Znf_C2H2_sf"/>
</dbReference>
<evidence type="ECO:0000313" key="7">
    <source>
        <dbReference type="EMBL" id="KAL2734150.1"/>
    </source>
</evidence>
<keyword evidence="2" id="KW-0677">Repeat</keyword>
<proteinExistence type="predicted"/>
<dbReference type="PROSITE" id="PS00028">
    <property type="entry name" value="ZINC_FINGER_C2H2_1"/>
    <property type="match status" value="6"/>
</dbReference>